<sequence>MRIAQIAPVWVPVPPITHGGTEYVVSLLTEELIARGHHVTLFASGDSKTAGTLVSSCPKAIWRDRTLRDPHACILHLIQKVTENANQFDIIHSHIGFYFAPFARQLTIPIVQTLHRPLYPETHHLYQEAKNIKFVAISKDQAQSASPLSIEQVIYHGLPLERYPFSKHSEGYLLFLSKIDEEKGVIEAIEVARIAKRRLIIAGNIVGKDGWEFFVRRIKPRLNEKIIYIGQADFDKKVKLMQGADALLFPILRREPFGLVMIEALACGTPVLAFPEGSVPEIIENGKTGFFARSTLHMARLVSKIPEISRHMCRAVAERHFSLERMTNEYEKLYRKILSKQA</sequence>
<feature type="domain" description="Glycosyltransferase subfamily 4-like N-terminal" evidence="2">
    <location>
        <begin position="19"/>
        <end position="131"/>
    </location>
</feature>
<dbReference type="GO" id="GO:0016757">
    <property type="term" value="F:glycosyltransferase activity"/>
    <property type="evidence" value="ECO:0007669"/>
    <property type="project" value="InterPro"/>
</dbReference>
<proteinExistence type="predicted"/>
<dbReference type="AlphaFoldDB" id="A0A1G2PMK2"/>
<evidence type="ECO:0008006" key="5">
    <source>
        <dbReference type="Google" id="ProtNLM"/>
    </source>
</evidence>
<evidence type="ECO:0000259" key="2">
    <source>
        <dbReference type="Pfam" id="PF13439"/>
    </source>
</evidence>
<dbReference type="InterPro" id="IPR028098">
    <property type="entry name" value="Glyco_trans_4-like_N"/>
</dbReference>
<gene>
    <name evidence="3" type="ORF">A2806_04425</name>
</gene>
<feature type="domain" description="Glycosyl transferase family 1" evidence="1">
    <location>
        <begin position="168"/>
        <end position="306"/>
    </location>
</feature>
<reference evidence="3 4" key="1">
    <citation type="journal article" date="2016" name="Nat. Commun.">
        <title>Thousands of microbial genomes shed light on interconnected biogeochemical processes in an aquifer system.</title>
        <authorList>
            <person name="Anantharaman K."/>
            <person name="Brown C.T."/>
            <person name="Hug L.A."/>
            <person name="Sharon I."/>
            <person name="Castelle C.J."/>
            <person name="Probst A.J."/>
            <person name="Thomas B.C."/>
            <person name="Singh A."/>
            <person name="Wilkins M.J."/>
            <person name="Karaoz U."/>
            <person name="Brodie E.L."/>
            <person name="Williams K.H."/>
            <person name="Hubbard S.S."/>
            <person name="Banfield J.F."/>
        </authorList>
    </citation>
    <scope>NUCLEOTIDE SEQUENCE [LARGE SCALE GENOMIC DNA]</scope>
</reference>
<dbReference type="SUPFAM" id="SSF53756">
    <property type="entry name" value="UDP-Glycosyltransferase/glycogen phosphorylase"/>
    <property type="match status" value="1"/>
</dbReference>
<dbReference type="InterPro" id="IPR001296">
    <property type="entry name" value="Glyco_trans_1"/>
</dbReference>
<evidence type="ECO:0000259" key="1">
    <source>
        <dbReference type="Pfam" id="PF00534"/>
    </source>
</evidence>
<dbReference type="PANTHER" id="PTHR12526">
    <property type="entry name" value="GLYCOSYLTRANSFERASE"/>
    <property type="match status" value="1"/>
</dbReference>
<evidence type="ECO:0000313" key="3">
    <source>
        <dbReference type="EMBL" id="OHA48969.1"/>
    </source>
</evidence>
<dbReference type="Pfam" id="PF13439">
    <property type="entry name" value="Glyco_transf_4"/>
    <property type="match status" value="1"/>
</dbReference>
<dbReference type="Gene3D" id="3.40.50.2000">
    <property type="entry name" value="Glycogen Phosphorylase B"/>
    <property type="match status" value="2"/>
</dbReference>
<dbReference type="PANTHER" id="PTHR12526:SF595">
    <property type="entry name" value="BLL5217 PROTEIN"/>
    <property type="match status" value="1"/>
</dbReference>
<protein>
    <recommendedName>
        <fullName evidence="5">Glycosyl transferase</fullName>
    </recommendedName>
</protein>
<dbReference type="Proteomes" id="UP000177629">
    <property type="component" value="Unassembled WGS sequence"/>
</dbReference>
<dbReference type="EMBL" id="MHSS01000002">
    <property type="protein sequence ID" value="OHA48969.1"/>
    <property type="molecule type" value="Genomic_DNA"/>
</dbReference>
<dbReference type="STRING" id="1802362.A2806_04425"/>
<dbReference type="Pfam" id="PF00534">
    <property type="entry name" value="Glycos_transf_1"/>
    <property type="match status" value="1"/>
</dbReference>
<comment type="caution">
    <text evidence="3">The sequence shown here is derived from an EMBL/GenBank/DDBJ whole genome shotgun (WGS) entry which is preliminary data.</text>
</comment>
<accession>A0A1G2PMK2</accession>
<organism evidence="3 4">
    <name type="scientific">Candidatus Terrybacteria bacterium RIFCSPHIGHO2_01_FULL_48_17</name>
    <dbReference type="NCBI Taxonomy" id="1802362"/>
    <lineage>
        <taxon>Bacteria</taxon>
        <taxon>Candidatus Terryibacteriota</taxon>
    </lineage>
</organism>
<evidence type="ECO:0000313" key="4">
    <source>
        <dbReference type="Proteomes" id="UP000177629"/>
    </source>
</evidence>
<dbReference type="CDD" id="cd03802">
    <property type="entry name" value="GT4_AviGT4-like"/>
    <property type="match status" value="1"/>
</dbReference>
<name>A0A1G2PMK2_9BACT</name>